<proteinExistence type="predicted"/>
<evidence type="ECO:0000313" key="3">
    <source>
        <dbReference type="Proteomes" id="UP000250675"/>
    </source>
</evidence>
<protein>
    <submittedName>
        <fullName evidence="2">SagB-type dehydrogenase domain</fullName>
    </submittedName>
</protein>
<dbReference type="EMBL" id="UASO01000008">
    <property type="protein sequence ID" value="SQC86794.1"/>
    <property type="molecule type" value="Genomic_DNA"/>
</dbReference>
<dbReference type="Pfam" id="PF00881">
    <property type="entry name" value="Nitroreductase"/>
    <property type="match status" value="1"/>
</dbReference>
<reference evidence="2 3" key="1">
    <citation type="submission" date="2018-06" db="EMBL/GenBank/DDBJ databases">
        <authorList>
            <consortium name="Pathogen Informatics"/>
            <person name="Doyle S."/>
        </authorList>
    </citation>
    <scope>NUCLEOTIDE SEQUENCE [LARGE SCALE GENOMIC DNA]</scope>
    <source>
        <strain evidence="2 3">NCTC9645</strain>
    </source>
</reference>
<dbReference type="Proteomes" id="UP000250675">
    <property type="component" value="Unassembled WGS sequence"/>
</dbReference>
<name>A0A2X3IUW0_KLEPN</name>
<organism evidence="2 3">
    <name type="scientific">Klebsiella pneumoniae</name>
    <dbReference type="NCBI Taxonomy" id="573"/>
    <lineage>
        <taxon>Bacteria</taxon>
        <taxon>Pseudomonadati</taxon>
        <taxon>Pseudomonadota</taxon>
        <taxon>Gammaproteobacteria</taxon>
        <taxon>Enterobacterales</taxon>
        <taxon>Enterobacteriaceae</taxon>
        <taxon>Klebsiella/Raoultella group</taxon>
        <taxon>Klebsiella</taxon>
        <taxon>Klebsiella pneumoniae complex</taxon>
    </lineage>
</organism>
<dbReference type="Gene3D" id="3.40.109.10">
    <property type="entry name" value="NADH Oxidase"/>
    <property type="match status" value="1"/>
</dbReference>
<dbReference type="PANTHER" id="PTHR43745:SF2">
    <property type="entry name" value="NITROREDUCTASE MJ1384-RELATED"/>
    <property type="match status" value="1"/>
</dbReference>
<dbReference type="AlphaFoldDB" id="A0A2X3IUW0"/>
<dbReference type="NCBIfam" id="TIGR03605">
    <property type="entry name" value="antibiot_sagB"/>
    <property type="match status" value="1"/>
</dbReference>
<dbReference type="InterPro" id="IPR029479">
    <property type="entry name" value="Nitroreductase"/>
</dbReference>
<gene>
    <name evidence="2" type="ORF">NCTC9645_04893</name>
</gene>
<dbReference type="InterPro" id="IPR020051">
    <property type="entry name" value="SagB-type_dehydrogenase"/>
</dbReference>
<evidence type="ECO:0000313" key="2">
    <source>
        <dbReference type="EMBL" id="SQC86794.1"/>
    </source>
</evidence>
<evidence type="ECO:0000259" key="1">
    <source>
        <dbReference type="Pfam" id="PF00881"/>
    </source>
</evidence>
<feature type="domain" description="Nitroreductase" evidence="1">
    <location>
        <begin position="91"/>
        <end position="254"/>
    </location>
</feature>
<dbReference type="InterPro" id="IPR000415">
    <property type="entry name" value="Nitroreductase-like"/>
</dbReference>
<dbReference type="InterPro" id="IPR052544">
    <property type="entry name" value="Bacteriocin_Proc_Enz"/>
</dbReference>
<dbReference type="GO" id="GO:0016491">
    <property type="term" value="F:oxidoreductase activity"/>
    <property type="evidence" value="ECO:0007669"/>
    <property type="project" value="InterPro"/>
</dbReference>
<dbReference type="PANTHER" id="PTHR43745">
    <property type="entry name" value="NITROREDUCTASE MJ1384-RELATED"/>
    <property type="match status" value="1"/>
</dbReference>
<accession>A0A2X3IUW0</accession>
<sequence length="284" mass="32109">MSKHELSLVEVTHYTDPEVLAIVKDFHVRGNFASLPEFAERTFVSAVPLAHLEKFENKEVLFRPGFSSVINISSSHNFSRERLPSGINFCDKNKLSIRTIEKLLVNAFSSPDPGSVRRPYPSGGALYPIEVFLCRLSENTENWQAGTNVYHYLPLSQALEPVATCNTQSLYRSLSGGDSERLGKPHFALVYCIIFEKALFKYRYRGYRMALMETGSMYQNAVLVADQIGLKNRVWAGYTDSYVAKTMNLDQRTLAPLIVQFFGDVNDDKCLPVTLCPHGRPQWP</sequence>
<dbReference type="CDD" id="cd02142">
    <property type="entry name" value="McbC_SagB-like_oxidoreductase"/>
    <property type="match status" value="1"/>
</dbReference>
<dbReference type="SUPFAM" id="SSF55469">
    <property type="entry name" value="FMN-dependent nitroreductase-like"/>
    <property type="match status" value="1"/>
</dbReference>